<protein>
    <submittedName>
        <fullName evidence="2">Uncharacterized protein</fullName>
    </submittedName>
</protein>
<accession>A0A4U0W0H6</accession>
<gene>
    <name evidence="2" type="ORF">B0A55_12117</name>
</gene>
<reference evidence="2 3" key="1">
    <citation type="submission" date="2017-03" db="EMBL/GenBank/DDBJ databases">
        <title>Genomes of endolithic fungi from Antarctica.</title>
        <authorList>
            <person name="Coleine C."/>
            <person name="Masonjones S."/>
            <person name="Stajich J.E."/>
        </authorList>
    </citation>
    <scope>NUCLEOTIDE SEQUENCE [LARGE SCALE GENOMIC DNA]</scope>
    <source>
        <strain evidence="2 3">CCFEE 5184</strain>
    </source>
</reference>
<sequence>MSPSYHFSTHDETQYQPRRKLERPSLHASRLFFETRSIFESTFNALLADLQCRADGTYGPDDIKSNLQLIEDAQATLQDLAPDPGESLGVWTTFFETRMRELRFHFTSVEDFLRYHVSFTRAYPHAWAKISVRPAEIEDWKTAHSRCFDCPERVGDSSTRSPPVMIRRGCAYCELRACYDQGRVVKLTDRMLATRRNRGGHGGAGPPRRRSSPRA</sequence>
<feature type="region of interest" description="Disordered" evidence="1">
    <location>
        <begin position="1"/>
        <end position="21"/>
    </location>
</feature>
<comment type="caution">
    <text evidence="2">The sequence shown here is derived from an EMBL/GenBank/DDBJ whole genome shotgun (WGS) entry which is preliminary data.</text>
</comment>
<name>A0A4U0W0H6_9PEZI</name>
<feature type="region of interest" description="Disordered" evidence="1">
    <location>
        <begin position="193"/>
        <end position="215"/>
    </location>
</feature>
<keyword evidence="3" id="KW-1185">Reference proteome</keyword>
<dbReference type="Proteomes" id="UP000309340">
    <property type="component" value="Unassembled WGS sequence"/>
</dbReference>
<dbReference type="AlphaFoldDB" id="A0A4U0W0H6"/>
<proteinExistence type="predicted"/>
<dbReference type="EMBL" id="NAJQ01001630">
    <property type="protein sequence ID" value="TKA55650.1"/>
    <property type="molecule type" value="Genomic_DNA"/>
</dbReference>
<organism evidence="2 3">
    <name type="scientific">Friedmanniomyces simplex</name>
    <dbReference type="NCBI Taxonomy" id="329884"/>
    <lineage>
        <taxon>Eukaryota</taxon>
        <taxon>Fungi</taxon>
        <taxon>Dikarya</taxon>
        <taxon>Ascomycota</taxon>
        <taxon>Pezizomycotina</taxon>
        <taxon>Dothideomycetes</taxon>
        <taxon>Dothideomycetidae</taxon>
        <taxon>Mycosphaerellales</taxon>
        <taxon>Teratosphaeriaceae</taxon>
        <taxon>Friedmanniomyces</taxon>
    </lineage>
</organism>
<evidence type="ECO:0000313" key="3">
    <source>
        <dbReference type="Proteomes" id="UP000309340"/>
    </source>
</evidence>
<feature type="non-terminal residue" evidence="2">
    <location>
        <position position="215"/>
    </location>
</feature>
<evidence type="ECO:0000313" key="2">
    <source>
        <dbReference type="EMBL" id="TKA55650.1"/>
    </source>
</evidence>
<evidence type="ECO:0000256" key="1">
    <source>
        <dbReference type="SAM" id="MobiDB-lite"/>
    </source>
</evidence>